<comment type="caution">
    <text evidence="1">The sequence shown here is derived from an EMBL/GenBank/DDBJ whole genome shotgun (WGS) entry which is preliminary data.</text>
</comment>
<dbReference type="EMBL" id="CAUYUE010000005">
    <property type="protein sequence ID" value="CAK0777363.1"/>
    <property type="molecule type" value="Genomic_DNA"/>
</dbReference>
<organism evidence="1 2">
    <name type="scientific">Coccomyxa viridis</name>
    <dbReference type="NCBI Taxonomy" id="1274662"/>
    <lineage>
        <taxon>Eukaryota</taxon>
        <taxon>Viridiplantae</taxon>
        <taxon>Chlorophyta</taxon>
        <taxon>core chlorophytes</taxon>
        <taxon>Trebouxiophyceae</taxon>
        <taxon>Trebouxiophyceae incertae sedis</taxon>
        <taxon>Coccomyxaceae</taxon>
        <taxon>Coccomyxa</taxon>
    </lineage>
</organism>
<accession>A0AAV1I1M3</accession>
<evidence type="ECO:0000313" key="2">
    <source>
        <dbReference type="Proteomes" id="UP001314263"/>
    </source>
</evidence>
<protein>
    <submittedName>
        <fullName evidence="1">Uncharacterized protein</fullName>
    </submittedName>
</protein>
<keyword evidence="2" id="KW-1185">Reference proteome</keyword>
<proteinExistence type="predicted"/>
<sequence length="287" mass="32824">MRVVEQVPFGKRYASLITDVDIFRRIRDAYGVLPNLMQELKSHQELQQRPHLFTCRYTTTSWFMFGTRGADGLPTTFLLDTRTRRHYVCPFDFDDGFYSDTLICGEILDATFCASDCLITNRAPRWYLQNPLPERLAKAKAILEKLRPDPTTDCLSFTTKEYHSLDGLANHRCQPLLGRDPVGIIITPLVFTRFPTSFYVVYRAAKRSTPSLEGSADLRSTLMIRTVEGLPDVYSAMTIEGKACGMVCIRSLRQSEMMRKLFRSEKALHMACVYDAGFGKWRPVMEG</sequence>
<gene>
    <name evidence="1" type="ORF">CVIRNUC_004481</name>
</gene>
<dbReference type="Gene3D" id="3.30.470.30">
    <property type="entry name" value="DNA ligase/mRNA capping enzyme"/>
    <property type="match status" value="1"/>
</dbReference>
<evidence type="ECO:0000313" key="1">
    <source>
        <dbReference type="EMBL" id="CAK0777363.1"/>
    </source>
</evidence>
<name>A0AAV1I1M3_9CHLO</name>
<dbReference type="Proteomes" id="UP001314263">
    <property type="component" value="Unassembled WGS sequence"/>
</dbReference>
<dbReference type="AlphaFoldDB" id="A0AAV1I1M3"/>
<reference evidence="1 2" key="1">
    <citation type="submission" date="2023-10" db="EMBL/GenBank/DDBJ databases">
        <authorList>
            <person name="Maclean D."/>
            <person name="Macfadyen A."/>
        </authorList>
    </citation>
    <scope>NUCLEOTIDE SEQUENCE [LARGE SCALE GENOMIC DNA]</scope>
</reference>